<comment type="caution">
    <text evidence="2">The sequence shown here is derived from an EMBL/GenBank/DDBJ whole genome shotgun (WGS) entry which is preliminary data.</text>
</comment>
<keyword evidence="3" id="KW-1185">Reference proteome</keyword>
<organism evidence="2 3">
    <name type="scientific">Saccharopolyspora erythraea</name>
    <name type="common">Streptomyces erythraeus</name>
    <dbReference type="NCBI Taxonomy" id="1836"/>
    <lineage>
        <taxon>Bacteria</taxon>
        <taxon>Bacillati</taxon>
        <taxon>Actinomycetota</taxon>
        <taxon>Actinomycetes</taxon>
        <taxon>Pseudonocardiales</taxon>
        <taxon>Pseudonocardiaceae</taxon>
        <taxon>Saccharopolyspora</taxon>
    </lineage>
</organism>
<evidence type="ECO:0000256" key="1">
    <source>
        <dbReference type="SAM" id="SignalP"/>
    </source>
</evidence>
<evidence type="ECO:0000313" key="2">
    <source>
        <dbReference type="EMBL" id="GAA0536003.1"/>
    </source>
</evidence>
<dbReference type="PROSITE" id="PS51257">
    <property type="entry name" value="PROKAR_LIPOPROTEIN"/>
    <property type="match status" value="1"/>
</dbReference>
<protein>
    <submittedName>
        <fullName evidence="2">DUF2771 family protein</fullName>
    </submittedName>
</protein>
<dbReference type="Proteomes" id="UP001500729">
    <property type="component" value="Unassembled WGS sequence"/>
</dbReference>
<dbReference type="RefSeq" id="WP_009945170.1">
    <property type="nucleotide sequence ID" value="NZ_BAAAGS010000025.1"/>
</dbReference>
<dbReference type="EMBL" id="BAAAGS010000025">
    <property type="protein sequence ID" value="GAA0536003.1"/>
    <property type="molecule type" value="Genomic_DNA"/>
</dbReference>
<feature type="signal peptide" evidence="1">
    <location>
        <begin position="1"/>
        <end position="18"/>
    </location>
</feature>
<evidence type="ECO:0000313" key="3">
    <source>
        <dbReference type="Proteomes" id="UP001500729"/>
    </source>
</evidence>
<name>A0ABP3N4U7_SACER</name>
<dbReference type="Pfam" id="PF10969">
    <property type="entry name" value="DUF2771"/>
    <property type="match status" value="1"/>
</dbReference>
<reference evidence="3" key="1">
    <citation type="journal article" date="2019" name="Int. J. Syst. Evol. Microbiol.">
        <title>The Global Catalogue of Microorganisms (GCM) 10K type strain sequencing project: providing services to taxonomists for standard genome sequencing and annotation.</title>
        <authorList>
            <consortium name="The Broad Institute Genomics Platform"/>
            <consortium name="The Broad Institute Genome Sequencing Center for Infectious Disease"/>
            <person name="Wu L."/>
            <person name="Ma J."/>
        </authorList>
    </citation>
    <scope>NUCLEOTIDE SEQUENCE [LARGE SCALE GENOMIC DNA]</scope>
    <source>
        <strain evidence="3">JCM 10303</strain>
    </source>
</reference>
<accession>A0ABP3N4U7</accession>
<proteinExistence type="predicted"/>
<gene>
    <name evidence="2" type="ORF">GCM10009533_38980</name>
</gene>
<feature type="chain" id="PRO_5046890948" evidence="1">
    <location>
        <begin position="19"/>
        <end position="158"/>
    </location>
</feature>
<keyword evidence="1" id="KW-0732">Signal</keyword>
<sequence>MFRGLKPLLLAGTAVALAGCSAPSDPQVTFYSHGQAVEVAPAQYCDALGEKCTPPPADPIGELRVPGRAPLQISVPSDVAEAPWQIAFIYRTTSGEEVGGKTEVFTGGDRHAYTLQLPGDGVQFEHVEVQRFSALLSPGTEGGVDFVIGGSWIIDVNP</sequence>
<dbReference type="InterPro" id="IPR024495">
    <property type="entry name" value="DUF2771"/>
</dbReference>